<dbReference type="Proteomes" id="UP000681722">
    <property type="component" value="Unassembled WGS sequence"/>
</dbReference>
<dbReference type="AlphaFoldDB" id="A0A814RZ53"/>
<proteinExistence type="predicted"/>
<keyword evidence="3" id="KW-1185">Reference proteome</keyword>
<dbReference type="EMBL" id="CAJNOQ010006600">
    <property type="protein sequence ID" value="CAF1140982.1"/>
    <property type="molecule type" value="Genomic_DNA"/>
</dbReference>
<dbReference type="PANTHER" id="PTHR46579:SF1">
    <property type="entry name" value="F5_8 TYPE C DOMAIN-CONTAINING PROTEIN"/>
    <property type="match status" value="1"/>
</dbReference>
<dbReference type="OrthoDB" id="7791141at2759"/>
<evidence type="ECO:0000313" key="1">
    <source>
        <dbReference type="EMBL" id="CAF1140982.1"/>
    </source>
</evidence>
<reference evidence="1" key="1">
    <citation type="submission" date="2021-02" db="EMBL/GenBank/DDBJ databases">
        <authorList>
            <person name="Nowell W R."/>
        </authorList>
    </citation>
    <scope>NUCLEOTIDE SEQUENCE</scope>
</reference>
<dbReference type="EMBL" id="CAJOBC010006600">
    <property type="protein sequence ID" value="CAF3904689.1"/>
    <property type="molecule type" value="Genomic_DNA"/>
</dbReference>
<gene>
    <name evidence="1" type="ORF">GPM918_LOCUS20685</name>
    <name evidence="2" type="ORF">SRO942_LOCUS20682</name>
</gene>
<sequence>MDVGKAISLIFFCIVQKLLTLWLDSKYRHDAWYIGKDIDKLEKLLKNLQMPSTTSRVPRSVKKYLKFKGSEYKAILHFGFTAFQNILPHKYYEHMLKLVCAINIANADYTPDHVYLSEIECVRRLLNDFYREAQKLYGIRHMNSEYSSINYTVNLEGLYVMLLAFVSET</sequence>
<evidence type="ECO:0000313" key="3">
    <source>
        <dbReference type="Proteomes" id="UP000663829"/>
    </source>
</evidence>
<organism evidence="1 3">
    <name type="scientific">Didymodactylos carnosus</name>
    <dbReference type="NCBI Taxonomy" id="1234261"/>
    <lineage>
        <taxon>Eukaryota</taxon>
        <taxon>Metazoa</taxon>
        <taxon>Spiralia</taxon>
        <taxon>Gnathifera</taxon>
        <taxon>Rotifera</taxon>
        <taxon>Eurotatoria</taxon>
        <taxon>Bdelloidea</taxon>
        <taxon>Philodinida</taxon>
        <taxon>Philodinidae</taxon>
        <taxon>Didymodactylos</taxon>
    </lineage>
</organism>
<evidence type="ECO:0000313" key="2">
    <source>
        <dbReference type="EMBL" id="CAF3904689.1"/>
    </source>
</evidence>
<name>A0A814RZ53_9BILA</name>
<accession>A0A814RZ53</accession>
<dbReference type="PANTHER" id="PTHR46579">
    <property type="entry name" value="F5/8 TYPE C DOMAIN-CONTAINING PROTEIN-RELATED"/>
    <property type="match status" value="1"/>
</dbReference>
<comment type="caution">
    <text evidence="1">The sequence shown here is derived from an EMBL/GenBank/DDBJ whole genome shotgun (WGS) entry which is preliminary data.</text>
</comment>
<dbReference type="Proteomes" id="UP000663829">
    <property type="component" value="Unassembled WGS sequence"/>
</dbReference>
<protein>
    <submittedName>
        <fullName evidence="1">Uncharacterized protein</fullName>
    </submittedName>
</protein>